<protein>
    <submittedName>
        <fullName evidence="2">Uncharacterized protein</fullName>
    </submittedName>
</protein>
<feature type="compositionally biased region" description="Polar residues" evidence="1">
    <location>
        <begin position="293"/>
        <end position="303"/>
    </location>
</feature>
<reference evidence="3" key="1">
    <citation type="submission" date="2014-04" db="EMBL/GenBank/DDBJ databases">
        <title>Evolutionary Origins and Diversification of the Mycorrhizal Mutualists.</title>
        <authorList>
            <consortium name="DOE Joint Genome Institute"/>
            <consortium name="Mycorrhizal Genomics Consortium"/>
            <person name="Kohler A."/>
            <person name="Kuo A."/>
            <person name="Nagy L.G."/>
            <person name="Floudas D."/>
            <person name="Copeland A."/>
            <person name="Barry K.W."/>
            <person name="Cichocki N."/>
            <person name="Veneault-Fourrey C."/>
            <person name="LaButti K."/>
            <person name="Lindquist E.A."/>
            <person name="Lipzen A."/>
            <person name="Lundell T."/>
            <person name="Morin E."/>
            <person name="Murat C."/>
            <person name="Riley R."/>
            <person name="Ohm R."/>
            <person name="Sun H."/>
            <person name="Tunlid A."/>
            <person name="Henrissat B."/>
            <person name="Grigoriev I.V."/>
            <person name="Hibbett D.S."/>
            <person name="Martin F."/>
        </authorList>
    </citation>
    <scope>NUCLEOTIDE SEQUENCE [LARGE SCALE GENOMIC DNA]</scope>
    <source>
        <strain evidence="3">FD-334 SS-4</strain>
    </source>
</reference>
<feature type="region of interest" description="Disordered" evidence="1">
    <location>
        <begin position="293"/>
        <end position="330"/>
    </location>
</feature>
<keyword evidence="3" id="KW-1185">Reference proteome</keyword>
<proteinExistence type="predicted"/>
<organism evidence="2 3">
    <name type="scientific">Hypholoma sublateritium (strain FD-334 SS-4)</name>
    <dbReference type="NCBI Taxonomy" id="945553"/>
    <lineage>
        <taxon>Eukaryota</taxon>
        <taxon>Fungi</taxon>
        <taxon>Dikarya</taxon>
        <taxon>Basidiomycota</taxon>
        <taxon>Agaricomycotina</taxon>
        <taxon>Agaricomycetes</taxon>
        <taxon>Agaricomycetidae</taxon>
        <taxon>Agaricales</taxon>
        <taxon>Agaricineae</taxon>
        <taxon>Strophariaceae</taxon>
        <taxon>Hypholoma</taxon>
    </lineage>
</organism>
<name>A0A0D2PR04_HYPSF</name>
<gene>
    <name evidence="2" type="ORF">HYPSUDRAFT_139463</name>
</gene>
<feature type="region of interest" description="Disordered" evidence="1">
    <location>
        <begin position="123"/>
        <end position="143"/>
    </location>
</feature>
<sequence length="524" mass="58873">MRTAPVETDPARVAALNRAGASFVIIKVSQCSQSCVRSYCSTLWVVLLINKIIVPGLSFESTAQRFLDEDPTIQLIRRTQADADHVRQENEQEARLDHEEEEAFQAALAASCAAIRSPSPFPAAPTASASTSTAQIHPYTSNPTTARIPITRVTAANKPTITTQMAPDWMRTFEDRTQQSPAVLGRGQVDNEIAHRFRIIWWEKSVKPPSIFIVYACPQWPKWRITDCSTTLERLGGASLEFYDTKHHIWLECPVSCAHIVKTDSYLLLRRAGTICQDFETQLSIATLRPHSSGTSRVYMTSNSRSRSSKAARELKRKGKEKRVDLDESSEGEVEFVDSTSIPYRKKIKQEHDNSDHEKALSELFPESLLSPVRIRDASPRGLTLGNPISILDSPQDLPMDFLLQGVQSPSLSVSSELFDIASPLTGPPPLLPGSTLIWPNNMYVVDMVHGFRKMHELRNLDRERYEDRFIKVFHQTPPSASTYHDQVKRWTLSSASVHETFLLAQRTSAGHWAKFAKLVPLKK</sequence>
<feature type="compositionally biased region" description="Low complexity" evidence="1">
    <location>
        <begin position="123"/>
        <end position="134"/>
    </location>
</feature>
<dbReference type="AlphaFoldDB" id="A0A0D2PR04"/>
<evidence type="ECO:0000313" key="2">
    <source>
        <dbReference type="EMBL" id="KJA22290.1"/>
    </source>
</evidence>
<accession>A0A0D2PR04</accession>
<feature type="compositionally biased region" description="Basic residues" evidence="1">
    <location>
        <begin position="307"/>
        <end position="321"/>
    </location>
</feature>
<dbReference type="OrthoDB" id="3070377at2759"/>
<evidence type="ECO:0000256" key="1">
    <source>
        <dbReference type="SAM" id="MobiDB-lite"/>
    </source>
</evidence>
<evidence type="ECO:0000313" key="3">
    <source>
        <dbReference type="Proteomes" id="UP000054270"/>
    </source>
</evidence>
<dbReference type="EMBL" id="KN817551">
    <property type="protein sequence ID" value="KJA22290.1"/>
    <property type="molecule type" value="Genomic_DNA"/>
</dbReference>
<dbReference type="Proteomes" id="UP000054270">
    <property type="component" value="Unassembled WGS sequence"/>
</dbReference>
<dbReference type="OMA" id="TSAGHWA"/>